<organism evidence="2 3">
    <name type="scientific">Kuraishia capsulata CBS 1993</name>
    <dbReference type="NCBI Taxonomy" id="1382522"/>
    <lineage>
        <taxon>Eukaryota</taxon>
        <taxon>Fungi</taxon>
        <taxon>Dikarya</taxon>
        <taxon>Ascomycota</taxon>
        <taxon>Saccharomycotina</taxon>
        <taxon>Pichiomycetes</taxon>
        <taxon>Pichiales</taxon>
        <taxon>Pichiaceae</taxon>
        <taxon>Kuraishia</taxon>
    </lineage>
</organism>
<dbReference type="GeneID" id="34522939"/>
<dbReference type="AlphaFoldDB" id="W6MUV4"/>
<accession>W6MUV4</accession>
<evidence type="ECO:0000313" key="3">
    <source>
        <dbReference type="Proteomes" id="UP000019384"/>
    </source>
</evidence>
<gene>
    <name evidence="2" type="ORF">KUCA_T00005559001</name>
</gene>
<name>W6MUV4_9ASCO</name>
<keyword evidence="1" id="KW-1133">Transmembrane helix</keyword>
<feature type="transmembrane region" description="Helical" evidence="1">
    <location>
        <begin position="43"/>
        <end position="63"/>
    </location>
</feature>
<keyword evidence="1" id="KW-0812">Transmembrane</keyword>
<dbReference type="HOGENOM" id="CLU_2004271_0_0_1"/>
<keyword evidence="3" id="KW-1185">Reference proteome</keyword>
<evidence type="ECO:0000256" key="1">
    <source>
        <dbReference type="SAM" id="Phobius"/>
    </source>
</evidence>
<keyword evidence="1" id="KW-0472">Membrane</keyword>
<dbReference type="Proteomes" id="UP000019384">
    <property type="component" value="Unassembled WGS sequence"/>
</dbReference>
<dbReference type="RefSeq" id="XP_022461551.1">
    <property type="nucleotide sequence ID" value="XM_022605963.1"/>
</dbReference>
<evidence type="ECO:0000313" key="2">
    <source>
        <dbReference type="EMBL" id="CDK29567.1"/>
    </source>
</evidence>
<proteinExistence type="predicted"/>
<reference evidence="2" key="2">
    <citation type="submission" date="2014-02" db="EMBL/GenBank/DDBJ databases">
        <title>Complete DNA sequence of /Kuraishia capsulata/ illustrates novel genomic features among budding yeasts (/Saccharomycotina/).</title>
        <authorList>
            <person name="Morales L."/>
            <person name="Noel B."/>
            <person name="Porcel B."/>
            <person name="Marcet-Houben M."/>
            <person name="Hullo M-F."/>
            <person name="Sacerdot C."/>
            <person name="Tekaia F."/>
            <person name="Leh-Louis V."/>
            <person name="Despons L."/>
            <person name="Khanna V."/>
            <person name="Aury J-M."/>
            <person name="Barbe V."/>
            <person name="Couloux A."/>
            <person name="Labadie K."/>
            <person name="Pelletier E."/>
            <person name="Souciet J-L."/>
            <person name="Boekhout T."/>
            <person name="Gabaldon T."/>
            <person name="Wincker P."/>
            <person name="Dujon B."/>
        </authorList>
    </citation>
    <scope>NUCLEOTIDE SEQUENCE</scope>
    <source>
        <strain evidence="2">CBS 1993</strain>
    </source>
</reference>
<reference evidence="2" key="1">
    <citation type="submission" date="2013-12" db="EMBL/GenBank/DDBJ databases">
        <authorList>
            <person name="Genoscope - CEA"/>
        </authorList>
    </citation>
    <scope>NUCLEOTIDE SEQUENCE</scope>
    <source>
        <strain evidence="2">CBS 1993</strain>
    </source>
</reference>
<protein>
    <submittedName>
        <fullName evidence="2">Uncharacterized protein</fullName>
    </submittedName>
</protein>
<sequence>MSETDVSGLEFHELLTLNSLVSPIVSTITQLSQQTAYPSPVNIPFFTFVFVSFWVSVSLSPYSKLPAINPRAMTKLRALHFVPRTTPHISRRRPRIQLGNLTRLSSLSPILRRKITGKYIPDPR</sequence>
<dbReference type="EMBL" id="HG793131">
    <property type="protein sequence ID" value="CDK29567.1"/>
    <property type="molecule type" value="Genomic_DNA"/>
</dbReference>